<protein>
    <recommendedName>
        <fullName evidence="7">MACPF domain-containing protein</fullName>
    </recommendedName>
</protein>
<evidence type="ECO:0000313" key="5">
    <source>
        <dbReference type="EMBL" id="GES81821.1"/>
    </source>
</evidence>
<evidence type="ECO:0000313" key="4">
    <source>
        <dbReference type="EMBL" id="GBB98065.1"/>
    </source>
</evidence>
<dbReference type="Pfam" id="PF22693">
    <property type="entry name" value="MACPF_1"/>
    <property type="match status" value="1"/>
</dbReference>
<reference evidence="4 6" key="1">
    <citation type="submission" date="2017-11" db="EMBL/GenBank/DDBJ databases">
        <title>The genome of Rhizophagus clarus HR1 reveals common genetic basis of auxotrophy among arbuscular mycorrhizal fungi.</title>
        <authorList>
            <person name="Kobayashi Y."/>
        </authorList>
    </citation>
    <scope>NUCLEOTIDE SEQUENCE [LARGE SCALE GENOMIC DNA]</scope>
    <source>
        <strain evidence="4 6">HR1</strain>
    </source>
</reference>
<accession>A0A2Z6R7A6</accession>
<feature type="compositionally biased region" description="Polar residues" evidence="1">
    <location>
        <begin position="271"/>
        <end position="285"/>
    </location>
</feature>
<dbReference type="Pfam" id="PF24209">
    <property type="entry name" value="DUF7431"/>
    <property type="match status" value="1"/>
</dbReference>
<dbReference type="InterPro" id="IPR054586">
    <property type="entry name" value="MACPF_1_fungal"/>
</dbReference>
<evidence type="ECO:0008006" key="7">
    <source>
        <dbReference type="Google" id="ProtNLM"/>
    </source>
</evidence>
<evidence type="ECO:0000256" key="1">
    <source>
        <dbReference type="SAM" id="MobiDB-lite"/>
    </source>
</evidence>
<reference evidence="5" key="2">
    <citation type="submission" date="2019-10" db="EMBL/GenBank/DDBJ databases">
        <title>Conservation and host-specific expression of non-tandemly repeated heterogenous ribosome RNA gene in arbuscular mycorrhizal fungi.</title>
        <authorList>
            <person name="Maeda T."/>
            <person name="Kobayashi Y."/>
            <person name="Nakagawa T."/>
            <person name="Ezawa T."/>
            <person name="Yamaguchi K."/>
            <person name="Bino T."/>
            <person name="Nishimoto Y."/>
            <person name="Shigenobu S."/>
            <person name="Kawaguchi M."/>
        </authorList>
    </citation>
    <scope>NUCLEOTIDE SEQUENCE</scope>
    <source>
        <strain evidence="5">HR1</strain>
    </source>
</reference>
<keyword evidence="6" id="KW-1185">Reference proteome</keyword>
<evidence type="ECO:0000313" key="6">
    <source>
        <dbReference type="Proteomes" id="UP000247702"/>
    </source>
</evidence>
<dbReference type="InterPro" id="IPR055854">
    <property type="entry name" value="DUF7431"/>
</dbReference>
<dbReference type="EMBL" id="BLAL01000058">
    <property type="protein sequence ID" value="GES81821.1"/>
    <property type="molecule type" value="Genomic_DNA"/>
</dbReference>
<dbReference type="Proteomes" id="UP000247702">
    <property type="component" value="Unassembled WGS sequence"/>
</dbReference>
<evidence type="ECO:0000259" key="2">
    <source>
        <dbReference type="Pfam" id="PF22693"/>
    </source>
</evidence>
<organism evidence="4 6">
    <name type="scientific">Rhizophagus clarus</name>
    <dbReference type="NCBI Taxonomy" id="94130"/>
    <lineage>
        <taxon>Eukaryota</taxon>
        <taxon>Fungi</taxon>
        <taxon>Fungi incertae sedis</taxon>
        <taxon>Mucoromycota</taxon>
        <taxon>Glomeromycotina</taxon>
        <taxon>Glomeromycetes</taxon>
        <taxon>Glomerales</taxon>
        <taxon>Glomeraceae</taxon>
        <taxon>Rhizophagus</taxon>
    </lineage>
</organism>
<dbReference type="AlphaFoldDB" id="A0A2Z6R7A6"/>
<sequence length="671" mass="77362">MDVNVNIQSIQRDDIDIIVQINDPPSKHVSVSLNPGEKLSKIRERLEQNSRIRMNDTISFANKVVQINNNNVENFLAEVAKEDEKKKTLEKIIDKNDNILYLKSEPDWKFLKDKLRLEYGFTSMLEKANKKAFTIMEGCKMTEIVDGCKHNTIEIDLEEDQIMKNEFLLAAETNMLRTTYGSSKIEKSNCKTNLTCAISEYSKASLEFRLQPDSEFIKEVKDAIESKDPRNFKKITEKFGQFIPTEIILGGRAYFKSSNISRDRSEENSNKFEVNTGGTVGQTPNIRIESNTENLSRNINNSKRECFKLIGGQQLSINNFDEKDWVESLKDFRNWSCIKFKNSINIFQPLPENLRKQILLSVGKKILHTNTEDFTYYLSECAKPKVFMLNIPENISKIIQNKESDCSIFAAVTDKKKEDIYNCQVVWSQNEDPRLVIHCIQKKFKERKCKLNISWMIIGYDLNFDFSRSEFNTHLEVQKHCFNASAGHQTVIKPLDLEYDSSVLCFGIPILNKLNSLNDSIAINHHFFNDQKSGKIGLYAFSYCLEKNHYVDLPDFTFTVLIISTYPNSDNCGILPIKHNNKIKNLLNFIRNNPLKQKPKFLSLYSIGENCGPKFLKQKINRIKVKSVDIKCNQEDCICKNEKLEKSENNLKYAFLNPIEANAVKGNSLTC</sequence>
<evidence type="ECO:0000259" key="3">
    <source>
        <dbReference type="Pfam" id="PF24209"/>
    </source>
</evidence>
<comment type="caution">
    <text evidence="4">The sequence shown here is derived from an EMBL/GenBank/DDBJ whole genome shotgun (WGS) entry which is preliminary data.</text>
</comment>
<dbReference type="OrthoDB" id="2326338at2759"/>
<proteinExistence type="predicted"/>
<dbReference type="Proteomes" id="UP000615446">
    <property type="component" value="Unassembled WGS sequence"/>
</dbReference>
<feature type="domain" description="DUF7431" evidence="3">
    <location>
        <begin position="366"/>
        <end position="637"/>
    </location>
</feature>
<dbReference type="STRING" id="94130.A0A2Z6R7A6"/>
<gene>
    <name evidence="5" type="ORF">RCL2_000906200</name>
    <name evidence="4" type="ORF">RclHR1_03130006</name>
</gene>
<feature type="region of interest" description="Disordered" evidence="1">
    <location>
        <begin position="266"/>
        <end position="285"/>
    </location>
</feature>
<feature type="domain" description="MACPF-like" evidence="2">
    <location>
        <begin position="191"/>
        <end position="358"/>
    </location>
</feature>
<name>A0A2Z6R7A6_9GLOM</name>
<dbReference type="EMBL" id="BEXD01002369">
    <property type="protein sequence ID" value="GBB98065.1"/>
    <property type="molecule type" value="Genomic_DNA"/>
</dbReference>